<dbReference type="InterPro" id="IPR036388">
    <property type="entry name" value="WH-like_DNA-bd_sf"/>
</dbReference>
<feature type="domain" description="RNA polymerase sigma-70 region 4" evidence="1">
    <location>
        <begin position="3"/>
        <end position="34"/>
    </location>
</feature>
<organism evidence="2 3">
    <name type="scientific">Streptomyces lomondensis</name>
    <dbReference type="NCBI Taxonomy" id="68229"/>
    <lineage>
        <taxon>Bacteria</taxon>
        <taxon>Bacillati</taxon>
        <taxon>Actinomycetota</taxon>
        <taxon>Actinomycetes</taxon>
        <taxon>Kitasatosporales</taxon>
        <taxon>Streptomycetaceae</taxon>
        <taxon>Streptomyces</taxon>
    </lineage>
</organism>
<dbReference type="InterPro" id="IPR007630">
    <property type="entry name" value="RNA_pol_sigma70_r4"/>
</dbReference>
<evidence type="ECO:0000313" key="3">
    <source>
        <dbReference type="Proteomes" id="UP000617743"/>
    </source>
</evidence>
<dbReference type="InterPro" id="IPR013324">
    <property type="entry name" value="RNA_pol_sigma_r3/r4-like"/>
</dbReference>
<dbReference type="SUPFAM" id="SSF88659">
    <property type="entry name" value="Sigma3 and sigma4 domains of RNA polymerase sigma factors"/>
    <property type="match status" value="1"/>
</dbReference>
<evidence type="ECO:0000259" key="1">
    <source>
        <dbReference type="Pfam" id="PF04545"/>
    </source>
</evidence>
<keyword evidence="3" id="KW-1185">Reference proteome</keyword>
<reference evidence="3" key="1">
    <citation type="journal article" date="2019" name="Int. J. Syst. Evol. Microbiol.">
        <title>The Global Catalogue of Microorganisms (GCM) 10K type strain sequencing project: providing services to taxonomists for standard genome sequencing and annotation.</title>
        <authorList>
            <consortium name="The Broad Institute Genomics Platform"/>
            <consortium name="The Broad Institute Genome Sequencing Center for Infectious Disease"/>
            <person name="Wu L."/>
            <person name="Ma J."/>
        </authorList>
    </citation>
    <scope>NUCLEOTIDE SEQUENCE [LARGE SCALE GENOMIC DNA]</scope>
    <source>
        <strain evidence="3">JCM 4866</strain>
    </source>
</reference>
<dbReference type="RefSeq" id="WP_229906755.1">
    <property type="nucleotide sequence ID" value="NZ_BMWC01000017.1"/>
</dbReference>
<dbReference type="Gene3D" id="1.10.10.10">
    <property type="entry name" value="Winged helix-like DNA-binding domain superfamily/Winged helix DNA-binding domain"/>
    <property type="match status" value="1"/>
</dbReference>
<dbReference type="EMBL" id="BMWC01000017">
    <property type="protein sequence ID" value="GGX32185.1"/>
    <property type="molecule type" value="Genomic_DNA"/>
</dbReference>
<dbReference type="Pfam" id="PF04545">
    <property type="entry name" value="Sigma70_r4"/>
    <property type="match status" value="1"/>
</dbReference>
<name>A0ABQ2XTD7_9ACTN</name>
<proteinExistence type="predicted"/>
<accession>A0ABQ2XTD7</accession>
<evidence type="ECO:0000313" key="2">
    <source>
        <dbReference type="EMBL" id="GGX32185.1"/>
    </source>
</evidence>
<sequence>MHFDGSSVARVSQILDIPEGTVKSRSYYALRALRRALLVRGIVS</sequence>
<gene>
    <name evidence="2" type="ORF">GCM10010383_73090</name>
</gene>
<dbReference type="Proteomes" id="UP000617743">
    <property type="component" value="Unassembled WGS sequence"/>
</dbReference>
<comment type="caution">
    <text evidence="2">The sequence shown here is derived from an EMBL/GenBank/DDBJ whole genome shotgun (WGS) entry which is preliminary data.</text>
</comment>
<protein>
    <recommendedName>
        <fullName evidence="1">RNA polymerase sigma-70 region 4 domain-containing protein</fullName>
    </recommendedName>
</protein>